<reference evidence="2 3" key="1">
    <citation type="journal article" date="2012" name="J. Bacteriol.">
        <title>Draft Genome Sequence of an Ammonia-Oxidizing Archaeon, "Candidatus Nitrosopumilus sediminis" AR2, from Svalbard in the Arctic Circle.</title>
        <authorList>
            <person name="Park S.J."/>
            <person name="Kim J.G."/>
            <person name="Jung M.Y."/>
            <person name="Kim S.J."/>
            <person name="Cha I.T."/>
            <person name="Ghai R."/>
            <person name="Martin-Cuadrado A.B."/>
            <person name="Rodriguez-Valera F."/>
            <person name="Rhee S.K."/>
        </authorList>
    </citation>
    <scope>NUCLEOTIDE SEQUENCE [LARGE SCALE GENOMIC DNA]</scope>
    <source>
        <strain evidence="2 3">AR2</strain>
    </source>
</reference>
<evidence type="ECO:0000313" key="3">
    <source>
        <dbReference type="Proteomes" id="UP000006100"/>
    </source>
</evidence>
<dbReference type="EMBL" id="CP003843">
    <property type="protein sequence ID" value="AFS82641.1"/>
    <property type="molecule type" value="Genomic_DNA"/>
</dbReference>
<dbReference type="KEGG" id="nir:NSED_04175"/>
<organism evidence="2 3">
    <name type="scientific">Candidatus Nitrosopumilus sediminis</name>
    <dbReference type="NCBI Taxonomy" id="1229909"/>
    <lineage>
        <taxon>Archaea</taxon>
        <taxon>Nitrososphaerota</taxon>
        <taxon>Nitrososphaeria</taxon>
        <taxon>Nitrosopumilales</taxon>
        <taxon>Nitrosopumilaceae</taxon>
        <taxon>Nitrosopumilus</taxon>
    </lineage>
</organism>
<dbReference type="RefSeq" id="WP_014965013.1">
    <property type="nucleotide sequence ID" value="NC_018656.1"/>
</dbReference>
<keyword evidence="1" id="KW-0472">Membrane</keyword>
<accession>K0BE68</accession>
<dbReference type="AlphaFoldDB" id="K0BE68"/>
<feature type="transmembrane region" description="Helical" evidence="1">
    <location>
        <begin position="5"/>
        <end position="23"/>
    </location>
</feature>
<dbReference type="PATRIC" id="fig|1229909.8.peg.903"/>
<proteinExistence type="predicted"/>
<keyword evidence="1" id="KW-0812">Transmembrane</keyword>
<dbReference type="HOGENOM" id="CLU_2678690_0_0_2"/>
<gene>
    <name evidence="2" type="ORF">NSED_04175</name>
</gene>
<protein>
    <submittedName>
        <fullName evidence="2">Uncharacterized protein</fullName>
    </submittedName>
</protein>
<sequence length="74" mass="8001">MKMGIVIAITGIVMFSSGLVMFYSIELGQTDPFLRFIKNTGTFVGISGMGVFLAGVLLYLINKNEPSLKEHSGV</sequence>
<dbReference type="GeneID" id="13697853"/>
<name>K0BE68_9ARCH</name>
<evidence type="ECO:0000256" key="1">
    <source>
        <dbReference type="SAM" id="Phobius"/>
    </source>
</evidence>
<dbReference type="OrthoDB" id="5022at2157"/>
<keyword evidence="3" id="KW-1185">Reference proteome</keyword>
<dbReference type="Proteomes" id="UP000006100">
    <property type="component" value="Chromosome"/>
</dbReference>
<feature type="transmembrane region" description="Helical" evidence="1">
    <location>
        <begin position="43"/>
        <end position="61"/>
    </location>
</feature>
<dbReference type="eggNOG" id="arCOG10544">
    <property type="taxonomic scope" value="Archaea"/>
</dbReference>
<evidence type="ECO:0000313" key="2">
    <source>
        <dbReference type="EMBL" id="AFS82641.1"/>
    </source>
</evidence>
<keyword evidence="1" id="KW-1133">Transmembrane helix</keyword>